<evidence type="ECO:0000313" key="1">
    <source>
        <dbReference type="EMBL" id="KAJ4710888.1"/>
    </source>
</evidence>
<reference evidence="1 2" key="1">
    <citation type="journal article" date="2023" name="Science">
        <title>Complex scaffold remodeling in plant triterpene biosynthesis.</title>
        <authorList>
            <person name="De La Pena R."/>
            <person name="Hodgson H."/>
            <person name="Liu J.C."/>
            <person name="Stephenson M.J."/>
            <person name="Martin A.C."/>
            <person name="Owen C."/>
            <person name="Harkess A."/>
            <person name="Leebens-Mack J."/>
            <person name="Jimenez L.E."/>
            <person name="Osbourn A."/>
            <person name="Sattely E.S."/>
        </authorList>
    </citation>
    <scope>NUCLEOTIDE SEQUENCE [LARGE SCALE GENOMIC DNA]</scope>
    <source>
        <strain evidence="2">cv. JPN11</strain>
        <tissue evidence="1">Leaf</tissue>
    </source>
</reference>
<accession>A0ACC1XJ03</accession>
<name>A0ACC1XJ03_MELAZ</name>
<gene>
    <name evidence="1" type="ORF">OWV82_016997</name>
</gene>
<proteinExistence type="predicted"/>
<protein>
    <submittedName>
        <fullName evidence="1">AAA-ATPase</fullName>
    </submittedName>
</protein>
<dbReference type="Proteomes" id="UP001164539">
    <property type="component" value="Chromosome 9"/>
</dbReference>
<keyword evidence="2" id="KW-1185">Reference proteome</keyword>
<comment type="caution">
    <text evidence="1">The sequence shown here is derived from an EMBL/GenBank/DDBJ whole genome shotgun (WGS) entry which is preliminary data.</text>
</comment>
<organism evidence="1 2">
    <name type="scientific">Melia azedarach</name>
    <name type="common">Chinaberry tree</name>
    <dbReference type="NCBI Taxonomy" id="155640"/>
    <lineage>
        <taxon>Eukaryota</taxon>
        <taxon>Viridiplantae</taxon>
        <taxon>Streptophyta</taxon>
        <taxon>Embryophyta</taxon>
        <taxon>Tracheophyta</taxon>
        <taxon>Spermatophyta</taxon>
        <taxon>Magnoliopsida</taxon>
        <taxon>eudicotyledons</taxon>
        <taxon>Gunneridae</taxon>
        <taxon>Pentapetalae</taxon>
        <taxon>rosids</taxon>
        <taxon>malvids</taxon>
        <taxon>Sapindales</taxon>
        <taxon>Meliaceae</taxon>
        <taxon>Melia</taxon>
    </lineage>
</organism>
<dbReference type="EMBL" id="CM051402">
    <property type="protein sequence ID" value="KAJ4710888.1"/>
    <property type="molecule type" value="Genomic_DNA"/>
</dbReference>
<evidence type="ECO:0000313" key="2">
    <source>
        <dbReference type="Proteomes" id="UP001164539"/>
    </source>
</evidence>
<sequence>MFSLTNMPSTSSVLSTYTSFVASAMLVWTKTSFDEDTASYATEASERKSIHLTFHKECKDKILSTYLPYVAERSKAIKETNKVVKLYSLGSLGRDYDGPWGSINFEHPSTFDTLAMDPVLRKELLDDLDRFVRRKEFYKRVGKAWKRGYLLYGPPGTGKSSLIASMANYLNIELENRTCGGYNPLEQSQLTLSGLLNFVDGLWSSCGDERVIVFSTNYKEKLDPALLRPGRMDMHIHMSYLTPSGFKVLAFNYLRIRSHSLFSEIEELLKEVEVTPAEVAEELVKSDDDADIALQGVIDFLQMKKELQSTNVEEAEAGQQENKRQKIEVENTEKKNRGKKNKTGPPKKGKGRP</sequence>